<proteinExistence type="predicted"/>
<comment type="caution">
    <text evidence="1">The sequence shown here is derived from an EMBL/GenBank/DDBJ whole genome shotgun (WGS) entry which is preliminary data.</text>
</comment>
<evidence type="ECO:0000313" key="1">
    <source>
        <dbReference type="EMBL" id="RDY57940.1"/>
    </source>
</evidence>
<dbReference type="OrthoDB" id="1448720at2"/>
<dbReference type="AlphaFoldDB" id="A0A371JLR6"/>
<gene>
    <name evidence="1" type="ORF">DX873_16965</name>
</gene>
<protein>
    <submittedName>
        <fullName evidence="1">Uncharacterized protein</fullName>
    </submittedName>
</protein>
<dbReference type="EMBL" id="QTJX01000006">
    <property type="protein sequence ID" value="RDY57940.1"/>
    <property type="molecule type" value="Genomic_DNA"/>
</dbReference>
<accession>A0A371JLR6</accession>
<name>A0A371JLR6_9FLAO</name>
<sequence length="65" mass="7870">MIHLNFNNLDDKTQKRLFEMSKKDVEHQYGEQIKAYAEGNQLKYTNVLDSEVMRNLYNYKYTFSI</sequence>
<evidence type="ECO:0000313" key="2">
    <source>
        <dbReference type="Proteomes" id="UP000261828"/>
    </source>
</evidence>
<dbReference type="Proteomes" id="UP000261828">
    <property type="component" value="Unassembled WGS sequence"/>
</dbReference>
<reference evidence="1 2" key="1">
    <citation type="submission" date="2018-08" db="EMBL/GenBank/DDBJ databases">
        <title>Muricauda nanhaiensis sp. nov., isolated from seawater of the South China Sea.</title>
        <authorList>
            <person name="Dang Y."/>
        </authorList>
    </citation>
    <scope>NUCLEOTIDE SEQUENCE [LARGE SCALE GENOMIC DNA]</scope>
    <source>
        <strain evidence="1 2">SM1704</strain>
    </source>
</reference>
<keyword evidence="2" id="KW-1185">Reference proteome</keyword>
<organism evidence="1 2">
    <name type="scientific">Flagellimonas nanhaiensis</name>
    <dbReference type="NCBI Taxonomy" id="2292706"/>
    <lineage>
        <taxon>Bacteria</taxon>
        <taxon>Pseudomonadati</taxon>
        <taxon>Bacteroidota</taxon>
        <taxon>Flavobacteriia</taxon>
        <taxon>Flavobacteriales</taxon>
        <taxon>Flavobacteriaceae</taxon>
        <taxon>Flagellimonas</taxon>
    </lineage>
</organism>